<gene>
    <name evidence="4" type="ORF">GCM10023187_53100</name>
</gene>
<keyword evidence="4" id="KW-0238">DNA-binding</keyword>
<dbReference type="InterPro" id="IPR007492">
    <property type="entry name" value="LytTR_DNA-bd_dom"/>
</dbReference>
<dbReference type="InterPro" id="IPR001789">
    <property type="entry name" value="Sig_transdc_resp-reg_receiver"/>
</dbReference>
<dbReference type="RefSeq" id="WP_345271095.1">
    <property type="nucleotide sequence ID" value="NZ_BAABHB010000018.1"/>
</dbReference>
<reference evidence="5" key="1">
    <citation type="journal article" date="2019" name="Int. J. Syst. Evol. Microbiol.">
        <title>The Global Catalogue of Microorganisms (GCM) 10K type strain sequencing project: providing services to taxonomists for standard genome sequencing and annotation.</title>
        <authorList>
            <consortium name="The Broad Institute Genomics Platform"/>
            <consortium name="The Broad Institute Genome Sequencing Center for Infectious Disease"/>
            <person name="Wu L."/>
            <person name="Ma J."/>
        </authorList>
    </citation>
    <scope>NUCLEOTIDE SEQUENCE [LARGE SCALE GENOMIC DNA]</scope>
    <source>
        <strain evidence="5">JCM 17925</strain>
    </source>
</reference>
<dbReference type="Proteomes" id="UP001500936">
    <property type="component" value="Unassembled WGS sequence"/>
</dbReference>
<comment type="caution">
    <text evidence="4">The sequence shown here is derived from an EMBL/GenBank/DDBJ whole genome shotgun (WGS) entry which is preliminary data.</text>
</comment>
<protein>
    <submittedName>
        <fullName evidence="4">LytTR family DNA-binding domain-containing protein</fullName>
    </submittedName>
</protein>
<dbReference type="PROSITE" id="PS50930">
    <property type="entry name" value="HTH_LYTTR"/>
    <property type="match status" value="1"/>
</dbReference>
<evidence type="ECO:0000259" key="3">
    <source>
        <dbReference type="PROSITE" id="PS50930"/>
    </source>
</evidence>
<name>A0ABP8KYL0_9BACT</name>
<proteinExistence type="predicted"/>
<evidence type="ECO:0000313" key="4">
    <source>
        <dbReference type="EMBL" id="GAA4419096.1"/>
    </source>
</evidence>
<feature type="domain" description="Response regulatory" evidence="2">
    <location>
        <begin position="6"/>
        <end position="118"/>
    </location>
</feature>
<keyword evidence="1" id="KW-0597">Phosphoprotein</keyword>
<dbReference type="PANTHER" id="PTHR45526">
    <property type="entry name" value="TRANSCRIPTIONAL REGULATORY PROTEIN DPIA"/>
    <property type="match status" value="1"/>
</dbReference>
<dbReference type="PANTHER" id="PTHR45526:SF1">
    <property type="entry name" value="TRANSCRIPTIONAL REGULATORY PROTEIN DCUR-RELATED"/>
    <property type="match status" value="1"/>
</dbReference>
<evidence type="ECO:0000313" key="5">
    <source>
        <dbReference type="Proteomes" id="UP001500936"/>
    </source>
</evidence>
<dbReference type="SMART" id="SM00850">
    <property type="entry name" value="LytTR"/>
    <property type="match status" value="1"/>
</dbReference>
<feature type="domain" description="HTH LytTR-type" evidence="3">
    <location>
        <begin position="151"/>
        <end position="250"/>
    </location>
</feature>
<organism evidence="4 5">
    <name type="scientific">Nibrella viscosa</name>
    <dbReference type="NCBI Taxonomy" id="1084524"/>
    <lineage>
        <taxon>Bacteria</taxon>
        <taxon>Pseudomonadati</taxon>
        <taxon>Bacteroidota</taxon>
        <taxon>Cytophagia</taxon>
        <taxon>Cytophagales</taxon>
        <taxon>Spirosomataceae</taxon>
        <taxon>Nibrella</taxon>
    </lineage>
</organism>
<evidence type="ECO:0000259" key="2">
    <source>
        <dbReference type="PROSITE" id="PS50110"/>
    </source>
</evidence>
<dbReference type="Pfam" id="PF00072">
    <property type="entry name" value="Response_reg"/>
    <property type="match status" value="1"/>
</dbReference>
<dbReference type="PROSITE" id="PS50110">
    <property type="entry name" value="RESPONSE_REGULATORY"/>
    <property type="match status" value="1"/>
</dbReference>
<feature type="modified residue" description="4-aspartylphosphate" evidence="1">
    <location>
        <position position="57"/>
    </location>
</feature>
<dbReference type="GO" id="GO:0003677">
    <property type="term" value="F:DNA binding"/>
    <property type="evidence" value="ECO:0007669"/>
    <property type="project" value="UniProtKB-KW"/>
</dbReference>
<dbReference type="InterPro" id="IPR011006">
    <property type="entry name" value="CheY-like_superfamily"/>
</dbReference>
<dbReference type="InterPro" id="IPR051271">
    <property type="entry name" value="2C-system_Tx_regulators"/>
</dbReference>
<evidence type="ECO:0000256" key="1">
    <source>
        <dbReference type="PROSITE-ProRule" id="PRU00169"/>
    </source>
</evidence>
<keyword evidence="5" id="KW-1185">Reference proteome</keyword>
<accession>A0ABP8KYL0</accession>
<dbReference type="SUPFAM" id="SSF52172">
    <property type="entry name" value="CheY-like"/>
    <property type="match status" value="1"/>
</dbReference>
<dbReference type="SMART" id="SM00448">
    <property type="entry name" value="REC"/>
    <property type="match status" value="1"/>
</dbReference>
<dbReference type="EMBL" id="BAABHB010000018">
    <property type="protein sequence ID" value="GAA4419096.1"/>
    <property type="molecule type" value="Genomic_DNA"/>
</dbReference>
<dbReference type="Gene3D" id="3.40.50.2300">
    <property type="match status" value="1"/>
</dbReference>
<dbReference type="Gene3D" id="2.40.50.1020">
    <property type="entry name" value="LytTr DNA-binding domain"/>
    <property type="match status" value="1"/>
</dbReference>
<dbReference type="Pfam" id="PF04397">
    <property type="entry name" value="LytTR"/>
    <property type="match status" value="1"/>
</dbReference>
<sequence length="252" mass="29191">MSQPYRVIIVDDEPPARDVIDVFVERVPDLQCVATCSDAYEAIEAIQQLQPHLVFLDIQMPGMTGMDLLQLQLPVRPEIIITTAYPEHALKSYEFAVLDYLMKPIAFERFMQAVVKFKERQVRATRSPNWSPVYLPSSDETIPSGLLDGSVWLREDKRLLQIPYEKILFVEACKDYVKVHLKDQTILTHMPFKKAAELFPPPIFVRIHRSHIVRRSAIQLIEGNVIRLENDVELQIGLHFREELKKFISALR</sequence>